<name>A0A413W8D0_9FIRM</name>
<dbReference type="Gene3D" id="3.40.50.2000">
    <property type="entry name" value="Glycogen Phosphorylase B"/>
    <property type="match status" value="2"/>
</dbReference>
<dbReference type="RefSeq" id="WP_117682536.1">
    <property type="nucleotide sequence ID" value="NZ_QSGQ01000001.1"/>
</dbReference>
<dbReference type="AlphaFoldDB" id="A0A413W8D0"/>
<dbReference type="CDD" id="cd03811">
    <property type="entry name" value="GT4_GT28_WabH-like"/>
    <property type="match status" value="1"/>
</dbReference>
<dbReference type="SUPFAM" id="SSF53756">
    <property type="entry name" value="UDP-Glycosyltransferase/glycogen phosphorylase"/>
    <property type="match status" value="1"/>
</dbReference>
<proteinExistence type="predicted"/>
<comment type="caution">
    <text evidence="2">The sequence shown here is derived from an EMBL/GenBank/DDBJ whole genome shotgun (WGS) entry which is preliminary data.</text>
</comment>
<reference evidence="2 3" key="1">
    <citation type="submission" date="2018-08" db="EMBL/GenBank/DDBJ databases">
        <title>A genome reference for cultivated species of the human gut microbiota.</title>
        <authorList>
            <person name="Zou Y."/>
            <person name="Xue W."/>
            <person name="Luo G."/>
        </authorList>
    </citation>
    <scope>NUCLEOTIDE SEQUENCE [LARGE SCALE GENOMIC DNA]</scope>
    <source>
        <strain evidence="2 3">AM40-15AC</strain>
    </source>
</reference>
<evidence type="ECO:0000313" key="2">
    <source>
        <dbReference type="EMBL" id="RHB42482.1"/>
    </source>
</evidence>
<evidence type="ECO:0000259" key="1">
    <source>
        <dbReference type="Pfam" id="PF00534"/>
    </source>
</evidence>
<feature type="domain" description="Glycosyl transferase family 1" evidence="1">
    <location>
        <begin position="219"/>
        <end position="376"/>
    </location>
</feature>
<accession>A0A413W8D0</accession>
<dbReference type="EMBL" id="QSGQ01000001">
    <property type="protein sequence ID" value="RHB42482.1"/>
    <property type="molecule type" value="Genomic_DNA"/>
</dbReference>
<organism evidence="2 3">
    <name type="scientific">Dorea formicigenerans</name>
    <dbReference type="NCBI Taxonomy" id="39486"/>
    <lineage>
        <taxon>Bacteria</taxon>
        <taxon>Bacillati</taxon>
        <taxon>Bacillota</taxon>
        <taxon>Clostridia</taxon>
        <taxon>Lachnospirales</taxon>
        <taxon>Lachnospiraceae</taxon>
        <taxon>Dorea</taxon>
    </lineage>
</organism>
<gene>
    <name evidence="2" type="ORF">DW885_00155</name>
</gene>
<evidence type="ECO:0000313" key="3">
    <source>
        <dbReference type="Proteomes" id="UP000284883"/>
    </source>
</evidence>
<keyword evidence="2" id="KW-0808">Transferase</keyword>
<protein>
    <submittedName>
        <fullName evidence="2">Glycosyltransferase</fullName>
    </submittedName>
</protein>
<dbReference type="Pfam" id="PF00534">
    <property type="entry name" value="Glycos_transf_1"/>
    <property type="match status" value="1"/>
</dbReference>
<dbReference type="PANTHER" id="PTHR12526">
    <property type="entry name" value="GLYCOSYLTRANSFERASE"/>
    <property type="match status" value="1"/>
</dbReference>
<dbReference type="PANTHER" id="PTHR12526:SF630">
    <property type="entry name" value="GLYCOSYLTRANSFERASE"/>
    <property type="match status" value="1"/>
</dbReference>
<dbReference type="InterPro" id="IPR001296">
    <property type="entry name" value="Glyco_trans_1"/>
</dbReference>
<dbReference type="GO" id="GO:0016757">
    <property type="term" value="F:glycosyltransferase activity"/>
    <property type="evidence" value="ECO:0007669"/>
    <property type="project" value="InterPro"/>
</dbReference>
<sequence length="402" mass="46590">MKKDILFIISTLRCGGAEHALVSLLNVLDYKKYNVDLMILCREGMFYRNAIPEQVNVIEPDLSISAVLEPTMKNMLHCLKKCELTYIWMHTKRIIGRILNNKGVQGNFWSNYWKKYGRYVHCLEKEYDASIGYLEGLSNYFCIDKVSAKCKIGWIHTNYTDSAQNKKMDQEYFPKFDYMVTMSEPASETLKREFPEISNQIHTIHNILDKKEVMHLAQEYVEEIEKKDEEIVLVSVGNILPAKGYDMAVEACKKLVQSGAKIKWYIVGREDQAETIKKKIEEYNLKETFILLGMKKNPYKYMNISDIYVQCSRYEGFSTTIREAKMLCKPIVATDCQGINDQIENGINGTLVDMNAESICQGILELVNDKKIMEEYTTKLMEDSKNENDMNIELKKLYDLIG</sequence>
<dbReference type="Proteomes" id="UP000284883">
    <property type="component" value="Unassembled WGS sequence"/>
</dbReference>